<dbReference type="RefSeq" id="WP_345331817.1">
    <property type="nucleotide sequence ID" value="NZ_BAABJI010000002.1"/>
</dbReference>
<dbReference type="NCBIfam" id="NF037970">
    <property type="entry name" value="vanZ_1"/>
    <property type="match status" value="1"/>
</dbReference>
<comment type="caution">
    <text evidence="2">The sequence shown here is derived from an EMBL/GenBank/DDBJ whole genome shotgun (WGS) entry which is preliminary data.</text>
</comment>
<dbReference type="EMBL" id="BAABJI010000002">
    <property type="protein sequence ID" value="GAA4922300.1"/>
    <property type="molecule type" value="Genomic_DNA"/>
</dbReference>
<sequence>MNAVLKSYWPAILWAFFILVICNIKMGGVSHSPAFFEGFDKLVHCGLFFTMTVLYSAGYLRHNKKRGLSVLTTVLIILFMVAFGGAVELLQKYFFTWRGADWNDLFADAVGICMGMFSILVTSNAVKYANK</sequence>
<keyword evidence="1" id="KW-0812">Transmembrane</keyword>
<protein>
    <recommendedName>
        <fullName evidence="4">VanZ family protein</fullName>
    </recommendedName>
</protein>
<name>A0ABP9G523_9SPHI</name>
<proteinExistence type="predicted"/>
<feature type="transmembrane region" description="Helical" evidence="1">
    <location>
        <begin position="106"/>
        <end position="126"/>
    </location>
</feature>
<feature type="transmembrane region" description="Helical" evidence="1">
    <location>
        <begin position="41"/>
        <end position="60"/>
    </location>
</feature>
<reference evidence="3" key="1">
    <citation type="journal article" date="2019" name="Int. J. Syst. Evol. Microbiol.">
        <title>The Global Catalogue of Microorganisms (GCM) 10K type strain sequencing project: providing services to taxonomists for standard genome sequencing and annotation.</title>
        <authorList>
            <consortium name="The Broad Institute Genomics Platform"/>
            <consortium name="The Broad Institute Genome Sequencing Center for Infectious Disease"/>
            <person name="Wu L."/>
            <person name="Ma J."/>
        </authorList>
    </citation>
    <scope>NUCLEOTIDE SEQUENCE [LARGE SCALE GENOMIC DNA]</scope>
    <source>
        <strain evidence="3">JCM 18283</strain>
    </source>
</reference>
<gene>
    <name evidence="2" type="ORF">GCM10023313_27800</name>
</gene>
<dbReference type="PANTHER" id="PTHR28008:SF1">
    <property type="entry name" value="DOMAIN PROTEIN, PUTATIVE (AFU_ORTHOLOGUE AFUA_3G10980)-RELATED"/>
    <property type="match status" value="1"/>
</dbReference>
<accession>A0ABP9G523</accession>
<evidence type="ECO:0008006" key="4">
    <source>
        <dbReference type="Google" id="ProtNLM"/>
    </source>
</evidence>
<keyword evidence="1" id="KW-1133">Transmembrane helix</keyword>
<dbReference type="Proteomes" id="UP001501436">
    <property type="component" value="Unassembled WGS sequence"/>
</dbReference>
<dbReference type="PANTHER" id="PTHR28008">
    <property type="entry name" value="DOMAIN PROTEIN, PUTATIVE (AFU_ORTHOLOGUE AFUA_3G10980)-RELATED"/>
    <property type="match status" value="1"/>
</dbReference>
<evidence type="ECO:0000313" key="2">
    <source>
        <dbReference type="EMBL" id="GAA4922300.1"/>
    </source>
</evidence>
<feature type="transmembrane region" description="Helical" evidence="1">
    <location>
        <begin position="67"/>
        <end position="86"/>
    </location>
</feature>
<keyword evidence="3" id="KW-1185">Reference proteome</keyword>
<evidence type="ECO:0000313" key="3">
    <source>
        <dbReference type="Proteomes" id="UP001501436"/>
    </source>
</evidence>
<keyword evidence="1" id="KW-0472">Membrane</keyword>
<evidence type="ECO:0000256" key="1">
    <source>
        <dbReference type="SAM" id="Phobius"/>
    </source>
</evidence>
<feature type="transmembrane region" description="Helical" evidence="1">
    <location>
        <begin position="12"/>
        <end position="29"/>
    </location>
</feature>
<organism evidence="2 3">
    <name type="scientific">Mucilaginibacter defluvii</name>
    <dbReference type="NCBI Taxonomy" id="1196019"/>
    <lineage>
        <taxon>Bacteria</taxon>
        <taxon>Pseudomonadati</taxon>
        <taxon>Bacteroidota</taxon>
        <taxon>Sphingobacteriia</taxon>
        <taxon>Sphingobacteriales</taxon>
        <taxon>Sphingobacteriaceae</taxon>
        <taxon>Mucilaginibacter</taxon>
    </lineage>
</organism>